<evidence type="ECO:0000259" key="2">
    <source>
        <dbReference type="PROSITE" id="PS50263"/>
    </source>
</evidence>
<dbReference type="SUPFAM" id="SSF56317">
    <property type="entry name" value="Carbon-nitrogen hydrolase"/>
    <property type="match status" value="1"/>
</dbReference>
<protein>
    <submittedName>
        <fullName evidence="3">Nitrilase-related carbon-nitrogen hydrolase</fullName>
    </submittedName>
</protein>
<dbReference type="EMBL" id="CP123506">
    <property type="protein sequence ID" value="WGM03388.1"/>
    <property type="molecule type" value="Genomic_DNA"/>
</dbReference>
<dbReference type="Pfam" id="PF00795">
    <property type="entry name" value="CN_hydrolase"/>
    <property type="match status" value="1"/>
</dbReference>
<keyword evidence="1 3" id="KW-0378">Hydrolase</keyword>
<sequence length="273" mass="30970">MKIALAQIDTVLGNKRKNLLKIENLCSKAAKENVDIICFPELSTTGYSPELLGSNLWNLSESFGGKTDTLLSELSNSLKLTIICGFIERGKISGEVFNSAGIWIPHKKHFLGTFQKIHLINNERIWFTQGMHIPLFDTPKCRVGIMICHDVGFPELARIIALKGADIIFLPSAWHKEAKDIWTINCASRALENGIHLAAVNRCGKEENLHFFGGSQLIDARGQTLKLANYNSEELIFCEVDFNEQLKTRLEIPYLRHRRTDIYSIEYTDKNEY</sequence>
<name>A0AA95GR57_9GAMM</name>
<dbReference type="InterPro" id="IPR050345">
    <property type="entry name" value="Aliph_Amidase/BUP"/>
</dbReference>
<evidence type="ECO:0000313" key="4">
    <source>
        <dbReference type="Proteomes" id="UP001177595"/>
    </source>
</evidence>
<proteinExistence type="predicted"/>
<keyword evidence="3" id="KW-0614">Plasmid</keyword>
<organism evidence="3 4">
    <name type="scientific">Arsenophonus nasoniae</name>
    <name type="common">son-killer infecting Nasonia vitripennis</name>
    <dbReference type="NCBI Taxonomy" id="638"/>
    <lineage>
        <taxon>Bacteria</taxon>
        <taxon>Pseudomonadati</taxon>
        <taxon>Pseudomonadota</taxon>
        <taxon>Gammaproteobacteria</taxon>
        <taxon>Enterobacterales</taxon>
        <taxon>Morganellaceae</taxon>
        <taxon>Arsenophonus</taxon>
    </lineage>
</organism>
<dbReference type="GO" id="GO:0016811">
    <property type="term" value="F:hydrolase activity, acting on carbon-nitrogen (but not peptide) bonds, in linear amides"/>
    <property type="evidence" value="ECO:0007669"/>
    <property type="project" value="UniProtKB-ARBA"/>
</dbReference>
<evidence type="ECO:0000256" key="1">
    <source>
        <dbReference type="ARBA" id="ARBA00022801"/>
    </source>
</evidence>
<geneLocation type="plasmid" evidence="3 4">
    <name>paPv2</name>
</geneLocation>
<accession>A0AA95GR57</accession>
<dbReference type="AlphaFoldDB" id="A0AA95GR57"/>
<evidence type="ECO:0000313" key="3">
    <source>
        <dbReference type="EMBL" id="WGM03388.1"/>
    </source>
</evidence>
<reference evidence="3" key="1">
    <citation type="submission" date="2023-04" db="EMBL/GenBank/DDBJ databases">
        <title>Genome dynamics across the evolutionary transition to endosymbiosis.</title>
        <authorList>
            <person name="Siozios S."/>
            <person name="Nadal-Jimenez P."/>
            <person name="Azagi T."/>
            <person name="Sprong H."/>
            <person name="Frost C.L."/>
            <person name="Parratt S.R."/>
            <person name="Taylor G."/>
            <person name="Brettell L."/>
            <person name="Lew K.C."/>
            <person name="Croft L."/>
            <person name="King K.C."/>
            <person name="Brockhurst M.A."/>
            <person name="Hypsa V."/>
            <person name="Novakova E."/>
            <person name="Darby A.C."/>
            <person name="Hurst G.D.D."/>
        </authorList>
    </citation>
    <scope>NUCLEOTIDE SEQUENCE</scope>
    <source>
        <strain evidence="3">APv</strain>
        <plasmid evidence="3">paPv2</plasmid>
    </source>
</reference>
<dbReference type="InterPro" id="IPR003010">
    <property type="entry name" value="C-N_Hydrolase"/>
</dbReference>
<dbReference type="Proteomes" id="UP001177595">
    <property type="component" value="Plasmid paPv2"/>
</dbReference>
<dbReference type="PANTHER" id="PTHR43674">
    <property type="entry name" value="NITRILASE C965.09-RELATED"/>
    <property type="match status" value="1"/>
</dbReference>
<feature type="domain" description="CN hydrolase" evidence="2">
    <location>
        <begin position="1"/>
        <end position="242"/>
    </location>
</feature>
<dbReference type="InterPro" id="IPR036526">
    <property type="entry name" value="C-N_Hydrolase_sf"/>
</dbReference>
<dbReference type="Gene3D" id="3.60.110.10">
    <property type="entry name" value="Carbon-nitrogen hydrolase"/>
    <property type="match status" value="1"/>
</dbReference>
<dbReference type="PANTHER" id="PTHR43674:SF2">
    <property type="entry name" value="BETA-UREIDOPROPIONASE"/>
    <property type="match status" value="1"/>
</dbReference>
<gene>
    <name evidence="3" type="ORF">QE210_18520</name>
</gene>
<dbReference type="PROSITE" id="PS50263">
    <property type="entry name" value="CN_HYDROLASE"/>
    <property type="match status" value="1"/>
</dbReference>
<dbReference type="RefSeq" id="WP_280626541.1">
    <property type="nucleotide sequence ID" value="NZ_CP123506.1"/>
</dbReference>